<evidence type="ECO:0000313" key="2">
    <source>
        <dbReference type="Proteomes" id="UP000199501"/>
    </source>
</evidence>
<proteinExistence type="predicted"/>
<evidence type="ECO:0000313" key="1">
    <source>
        <dbReference type="EMBL" id="SDD01167.1"/>
    </source>
</evidence>
<gene>
    <name evidence="1" type="ORF">SAMN05216174_106225</name>
</gene>
<dbReference type="AlphaFoldDB" id="A0A1G6RAU7"/>
<dbReference type="RefSeq" id="WP_139190693.1">
    <property type="nucleotide sequence ID" value="NZ_FMZZ01000006.1"/>
</dbReference>
<dbReference type="EMBL" id="FMZZ01000006">
    <property type="protein sequence ID" value="SDD01167.1"/>
    <property type="molecule type" value="Genomic_DNA"/>
</dbReference>
<evidence type="ECO:0008006" key="3">
    <source>
        <dbReference type="Google" id="ProtNLM"/>
    </source>
</evidence>
<sequence length="349" mass="37189">MESSARGRDAEDALIGAVEVLGLAARAPIEAGLSRDLVLVLPDGRELGIQVKSASLITADSLPSQLRRWSESLAGDQARVIVADRITAEARNSLSQAGWSWLDLRGHLRLIGPGVFIDSDIPALVKPGVDRQGISGQVGVELSALLLLDPTRRVGVRAAATMLARAPSSVSEAFTALRAAGLVDGENRPAAPELFWELAEKWKPVSRDLASIPVPGRGRDNAALRLGLDDIESDVGWALTDTVAAAVYGAPVSIRASHPPDFYVPDQGTLRRAVPLLGTATVPSSRAGRVRVAPVSLVCARRIDVAAWADEKWPLANPLFVALDLAQDPGRGREILDGWTPREVGHRVW</sequence>
<accession>A0A1G6RAU7</accession>
<reference evidence="2" key="1">
    <citation type="submission" date="2016-10" db="EMBL/GenBank/DDBJ databases">
        <authorList>
            <person name="Varghese N."/>
            <person name="Submissions S."/>
        </authorList>
    </citation>
    <scope>NUCLEOTIDE SEQUENCE [LARGE SCALE GENOMIC DNA]</scope>
    <source>
        <strain evidence="2">IBRC-M 10403</strain>
    </source>
</reference>
<protein>
    <recommendedName>
        <fullName evidence="3">Transcriptional regulator</fullName>
    </recommendedName>
</protein>
<name>A0A1G6RAU7_9PSEU</name>
<keyword evidence="2" id="KW-1185">Reference proteome</keyword>
<dbReference type="Proteomes" id="UP000199501">
    <property type="component" value="Unassembled WGS sequence"/>
</dbReference>
<dbReference type="OrthoDB" id="4863226at2"/>
<organism evidence="1 2">
    <name type="scientific">Actinokineospora iranica</name>
    <dbReference type="NCBI Taxonomy" id="1271860"/>
    <lineage>
        <taxon>Bacteria</taxon>
        <taxon>Bacillati</taxon>
        <taxon>Actinomycetota</taxon>
        <taxon>Actinomycetes</taxon>
        <taxon>Pseudonocardiales</taxon>
        <taxon>Pseudonocardiaceae</taxon>
        <taxon>Actinokineospora</taxon>
    </lineage>
</organism>